<reference evidence="5" key="1">
    <citation type="submission" date="2018-06" db="EMBL/GenBank/DDBJ databases">
        <authorList>
            <person name="Zhirakovskaya E."/>
        </authorList>
    </citation>
    <scope>NUCLEOTIDE SEQUENCE</scope>
</reference>
<dbReference type="PANTHER" id="PTHR43343">
    <property type="entry name" value="PEPTIDASE S12"/>
    <property type="match status" value="1"/>
</dbReference>
<dbReference type="InterPro" id="IPR043504">
    <property type="entry name" value="Peptidase_S1_PA_chymotrypsin"/>
</dbReference>
<dbReference type="Gene3D" id="2.30.42.10">
    <property type="match status" value="2"/>
</dbReference>
<sequence>MIGINTAIASNSGGNDGIGFSIPSNLILKVMEDMLQFGYVKRAYLGVKLDPEFDADAAKRFHLDRAKGTRVVKVYTNTPAEKAGLQIDDIILSFDGKNVQDENHLINLVSLTPVGSKAKLVVLRKNKKIKVIVLLADRTKREKKRSEIPSPLKNSLRIEPTGLQLHRLNGDLARQMGLRESQQGLLILSVEKRSPLAEKLLSGDVITEIAGKPIRSIAQFQSLLTHHKETKSLFFKIKRSLESGESESRIIIWTR</sequence>
<dbReference type="InterPro" id="IPR036034">
    <property type="entry name" value="PDZ_sf"/>
</dbReference>
<dbReference type="GO" id="GO:0008233">
    <property type="term" value="F:peptidase activity"/>
    <property type="evidence" value="ECO:0007669"/>
    <property type="project" value="UniProtKB-KW"/>
</dbReference>
<dbReference type="GO" id="GO:0006508">
    <property type="term" value="P:proteolysis"/>
    <property type="evidence" value="ECO:0007669"/>
    <property type="project" value="UniProtKB-KW"/>
</dbReference>
<feature type="domain" description="PDZ" evidence="4">
    <location>
        <begin position="34"/>
        <end position="126"/>
    </location>
</feature>
<evidence type="ECO:0000256" key="2">
    <source>
        <dbReference type="ARBA" id="ARBA00022670"/>
    </source>
</evidence>
<dbReference type="SMART" id="SM00228">
    <property type="entry name" value="PDZ"/>
    <property type="match status" value="2"/>
</dbReference>
<dbReference type="InterPro" id="IPR001478">
    <property type="entry name" value="PDZ"/>
</dbReference>
<gene>
    <name evidence="5" type="ORF">MNBD_PLANCTO02-1421</name>
</gene>
<dbReference type="InterPro" id="IPR051201">
    <property type="entry name" value="Chloro_Bact_Ser_Proteases"/>
</dbReference>
<accession>A0A3B1DJ54</accession>
<dbReference type="Pfam" id="PF13180">
    <property type="entry name" value="PDZ_2"/>
    <property type="match status" value="2"/>
</dbReference>
<evidence type="ECO:0000256" key="3">
    <source>
        <dbReference type="ARBA" id="ARBA00022801"/>
    </source>
</evidence>
<evidence type="ECO:0000259" key="4">
    <source>
        <dbReference type="PROSITE" id="PS50106"/>
    </source>
</evidence>
<protein>
    <submittedName>
        <fullName evidence="5">HtrA protease/chaperone protein</fullName>
    </submittedName>
</protein>
<comment type="similarity">
    <text evidence="1">Belongs to the peptidase S1C family.</text>
</comment>
<dbReference type="AlphaFoldDB" id="A0A3B1DJ54"/>
<dbReference type="PROSITE" id="PS50106">
    <property type="entry name" value="PDZ"/>
    <property type="match status" value="1"/>
</dbReference>
<dbReference type="Gene3D" id="2.40.10.10">
    <property type="entry name" value="Trypsin-like serine proteases"/>
    <property type="match status" value="1"/>
</dbReference>
<proteinExistence type="inferred from homology"/>
<evidence type="ECO:0000313" key="5">
    <source>
        <dbReference type="EMBL" id="VAX42469.1"/>
    </source>
</evidence>
<dbReference type="EMBL" id="UOGL01000658">
    <property type="protein sequence ID" value="VAX42469.1"/>
    <property type="molecule type" value="Genomic_DNA"/>
</dbReference>
<dbReference type="SUPFAM" id="SSF50156">
    <property type="entry name" value="PDZ domain-like"/>
    <property type="match status" value="2"/>
</dbReference>
<dbReference type="PANTHER" id="PTHR43343:SF3">
    <property type="entry name" value="PROTEASE DO-LIKE 8, CHLOROPLASTIC"/>
    <property type="match status" value="1"/>
</dbReference>
<name>A0A3B1DJ54_9ZZZZ</name>
<keyword evidence="3" id="KW-0378">Hydrolase</keyword>
<evidence type="ECO:0000256" key="1">
    <source>
        <dbReference type="ARBA" id="ARBA00010541"/>
    </source>
</evidence>
<keyword evidence="2 5" id="KW-0645">Protease</keyword>
<organism evidence="5">
    <name type="scientific">hydrothermal vent metagenome</name>
    <dbReference type="NCBI Taxonomy" id="652676"/>
    <lineage>
        <taxon>unclassified sequences</taxon>
        <taxon>metagenomes</taxon>
        <taxon>ecological metagenomes</taxon>
    </lineage>
</organism>